<evidence type="ECO:0000313" key="10">
    <source>
        <dbReference type="Proteomes" id="UP000008815"/>
    </source>
</evidence>
<evidence type="ECO:0000256" key="2">
    <source>
        <dbReference type="ARBA" id="ARBA00009298"/>
    </source>
</evidence>
<comment type="similarity">
    <text evidence="2 7">Belongs to the MgtC/SapB family.</text>
</comment>
<evidence type="ECO:0000256" key="1">
    <source>
        <dbReference type="ARBA" id="ARBA00004651"/>
    </source>
</evidence>
<keyword evidence="6 7" id="KW-0472">Membrane</keyword>
<feature type="domain" description="MgtC/SapB/SrpB/YhiD N-terminal" evidence="8">
    <location>
        <begin position="18"/>
        <end position="148"/>
    </location>
</feature>
<dbReference type="GeneID" id="93168621"/>
<dbReference type="KEGG" id="bmu:Bmul_5535"/>
<dbReference type="eggNOG" id="COG1285">
    <property type="taxonomic scope" value="Bacteria"/>
</dbReference>
<feature type="transmembrane region" description="Helical" evidence="7">
    <location>
        <begin position="77"/>
        <end position="96"/>
    </location>
</feature>
<evidence type="ECO:0000256" key="3">
    <source>
        <dbReference type="ARBA" id="ARBA00022475"/>
    </source>
</evidence>
<dbReference type="InterPro" id="IPR003416">
    <property type="entry name" value="MgtC/SapB/SrpB/YhiD_fam"/>
</dbReference>
<reference evidence="9 10" key="1">
    <citation type="submission" date="2007-04" db="EMBL/GenBank/DDBJ databases">
        <title>Complete genome sequence of Burkholderia multivorans ATCC 17616.</title>
        <authorList>
            <person name="Ohtsubo Y."/>
            <person name="Yamashita A."/>
            <person name="Kurokawa K."/>
            <person name="Takami H."/>
            <person name="Yuhara S."/>
            <person name="Nishiyama E."/>
            <person name="Endo R."/>
            <person name="Miyazaki R."/>
            <person name="Ono A."/>
            <person name="Yano K."/>
            <person name="Ito M."/>
            <person name="Sota M."/>
            <person name="Yuji N."/>
            <person name="Hattori M."/>
            <person name="Tsuda M."/>
        </authorList>
    </citation>
    <scope>NUCLEOTIDE SEQUENCE [LARGE SCALE GENOMIC DNA]</scope>
    <source>
        <strain evidence="10">ATCC 17616 / 249</strain>
    </source>
</reference>
<proteinExistence type="inferred from homology"/>
<gene>
    <name evidence="9" type="ordered locus">BMULJ_05962</name>
</gene>
<dbReference type="PANTHER" id="PTHR33778:SF1">
    <property type="entry name" value="MAGNESIUM TRANSPORTER YHID-RELATED"/>
    <property type="match status" value="1"/>
</dbReference>
<organism evidence="9 10">
    <name type="scientific">Burkholderia multivorans (strain ATCC 17616 / 249)</name>
    <dbReference type="NCBI Taxonomy" id="395019"/>
    <lineage>
        <taxon>Bacteria</taxon>
        <taxon>Pseudomonadati</taxon>
        <taxon>Pseudomonadota</taxon>
        <taxon>Betaproteobacteria</taxon>
        <taxon>Burkholderiales</taxon>
        <taxon>Burkholderiaceae</taxon>
        <taxon>Burkholderia</taxon>
        <taxon>Burkholderia cepacia complex</taxon>
    </lineage>
</organism>
<keyword evidence="5 7" id="KW-1133">Transmembrane helix</keyword>
<name>A0A0H3KRA6_BURM1</name>
<accession>A0A0H3KRA6</accession>
<evidence type="ECO:0000256" key="5">
    <source>
        <dbReference type="ARBA" id="ARBA00022989"/>
    </source>
</evidence>
<dbReference type="PRINTS" id="PR01837">
    <property type="entry name" value="MGTCSAPBPROT"/>
</dbReference>
<keyword evidence="4 7" id="KW-0812">Transmembrane</keyword>
<dbReference type="HOGENOM" id="CLU_079292_0_2_4"/>
<keyword evidence="7" id="KW-0997">Cell inner membrane</keyword>
<dbReference type="GO" id="GO:0005886">
    <property type="term" value="C:plasma membrane"/>
    <property type="evidence" value="ECO:0007669"/>
    <property type="project" value="UniProtKB-SubCell"/>
</dbReference>
<evidence type="ECO:0000313" key="9">
    <source>
        <dbReference type="EMBL" id="BAG47766.1"/>
    </source>
</evidence>
<dbReference type="STRING" id="395019.BMULJ_05962"/>
<dbReference type="EMBL" id="AP009387">
    <property type="protein sequence ID" value="BAG47766.1"/>
    <property type="molecule type" value="Genomic_DNA"/>
</dbReference>
<dbReference type="PANTHER" id="PTHR33778">
    <property type="entry name" value="PROTEIN MGTC"/>
    <property type="match status" value="1"/>
</dbReference>
<sequence length="236" mass="25224">MDTMPIVLQWGDILARVALSLIAGALIGFDRSEAGKTAGLRTAMLVCAAACLAMLQVNALLGQSGKTPQSFAQLDLMRLPLGILTGMGFIGGGAILHRDGLVTGVTTAATLWFVTVIGLCIGGGQLQLGALGLAVGLVVIWPLRHVEQRLRRTRTALVTVEYEIASTSRDRLLALMREAGFKCRVRGFHEAATQSLREETFVVQWRETPDNDAMVHRLTGMAGPAGLKSIRCSAEN</sequence>
<evidence type="ECO:0000256" key="7">
    <source>
        <dbReference type="RuleBase" id="RU365041"/>
    </source>
</evidence>
<feature type="transmembrane region" description="Helical" evidence="7">
    <location>
        <begin position="6"/>
        <end position="27"/>
    </location>
</feature>
<feature type="transmembrane region" description="Helical" evidence="7">
    <location>
        <begin position="125"/>
        <end position="143"/>
    </location>
</feature>
<dbReference type="KEGG" id="bmj:BMULJ_05962"/>
<dbReference type="InterPro" id="IPR049177">
    <property type="entry name" value="MgtC_SapB_SrpB_YhiD_N"/>
</dbReference>
<evidence type="ECO:0000259" key="8">
    <source>
        <dbReference type="Pfam" id="PF02308"/>
    </source>
</evidence>
<dbReference type="Proteomes" id="UP000008815">
    <property type="component" value="Chromosome 3"/>
</dbReference>
<evidence type="ECO:0000256" key="6">
    <source>
        <dbReference type="ARBA" id="ARBA00023136"/>
    </source>
</evidence>
<dbReference type="RefSeq" id="WP_012217936.1">
    <property type="nucleotide sequence ID" value="NC_010087.1"/>
</dbReference>
<keyword evidence="3" id="KW-1003">Cell membrane</keyword>
<evidence type="ECO:0000256" key="4">
    <source>
        <dbReference type="ARBA" id="ARBA00022692"/>
    </source>
</evidence>
<dbReference type="Pfam" id="PF02308">
    <property type="entry name" value="MgtC"/>
    <property type="match status" value="1"/>
</dbReference>
<dbReference type="AlphaFoldDB" id="A0A0H3KRA6"/>
<protein>
    <recommendedName>
        <fullName evidence="7">Protein MgtC</fullName>
    </recommendedName>
</protein>
<keyword evidence="10" id="KW-1185">Reference proteome</keyword>
<comment type="subcellular location">
    <subcellularLocation>
        <location evidence="7">Cell inner membrane</location>
        <topology evidence="7">Multi-pass membrane protein</topology>
    </subcellularLocation>
    <subcellularLocation>
        <location evidence="1">Cell membrane</location>
        <topology evidence="1">Multi-pass membrane protein</topology>
    </subcellularLocation>
</comment>
<feature type="transmembrane region" description="Helical" evidence="7">
    <location>
        <begin position="39"/>
        <end position="57"/>
    </location>
</feature>